<protein>
    <recommendedName>
        <fullName evidence="4">Purple acid phosphatase</fullName>
        <ecNumber evidence="4">3.1.3.2</ecNumber>
    </recommendedName>
</protein>
<dbReference type="PANTHER" id="PTHR22953">
    <property type="entry name" value="ACID PHOSPHATASE RELATED"/>
    <property type="match status" value="1"/>
</dbReference>
<evidence type="ECO:0000256" key="4">
    <source>
        <dbReference type="RuleBase" id="RU361203"/>
    </source>
</evidence>
<evidence type="ECO:0000259" key="7">
    <source>
        <dbReference type="Pfam" id="PF14008"/>
    </source>
</evidence>
<proteinExistence type="inferred from homology"/>
<evidence type="ECO:0000313" key="10">
    <source>
        <dbReference type="Proteomes" id="UP000011761"/>
    </source>
</evidence>
<dbReference type="CDD" id="cd00839">
    <property type="entry name" value="MPP_PAPs"/>
    <property type="match status" value="1"/>
</dbReference>
<dbReference type="OMA" id="THIVNGM"/>
<dbReference type="PANTHER" id="PTHR22953:SF153">
    <property type="entry name" value="PURPLE ACID PHOSPHATASE"/>
    <property type="match status" value="1"/>
</dbReference>
<dbReference type="PIRSF" id="PIRSF000900">
    <property type="entry name" value="Acid_Ptase_Asper"/>
    <property type="match status" value="1"/>
</dbReference>
<dbReference type="EMBL" id="KB445553">
    <property type="protein sequence ID" value="EMC97780.1"/>
    <property type="molecule type" value="Genomic_DNA"/>
</dbReference>
<dbReference type="HOGENOM" id="CLU_013387_2_2_1"/>
<evidence type="ECO:0000259" key="6">
    <source>
        <dbReference type="Pfam" id="PF00149"/>
    </source>
</evidence>
<dbReference type="InterPro" id="IPR041792">
    <property type="entry name" value="MPP_PAP"/>
</dbReference>
<dbReference type="InterPro" id="IPR004843">
    <property type="entry name" value="Calcineurin-like_PHP"/>
</dbReference>
<evidence type="ECO:0000256" key="2">
    <source>
        <dbReference type="ARBA" id="ARBA00022801"/>
    </source>
</evidence>
<dbReference type="RefSeq" id="XP_007674583.1">
    <property type="nucleotide sequence ID" value="XM_007676393.1"/>
</dbReference>
<comment type="catalytic activity">
    <reaction evidence="4">
        <text>a phosphate monoester + H2O = an alcohol + phosphate</text>
        <dbReference type="Rhea" id="RHEA:15017"/>
        <dbReference type="ChEBI" id="CHEBI:15377"/>
        <dbReference type="ChEBI" id="CHEBI:30879"/>
        <dbReference type="ChEBI" id="CHEBI:43474"/>
        <dbReference type="ChEBI" id="CHEBI:67140"/>
        <dbReference type="EC" id="3.1.3.2"/>
    </reaction>
</comment>
<evidence type="ECO:0000256" key="3">
    <source>
        <dbReference type="ARBA" id="ARBA00023180"/>
    </source>
</evidence>
<keyword evidence="10" id="KW-1185">Reference proteome</keyword>
<dbReference type="Proteomes" id="UP000011761">
    <property type="component" value="Unassembled WGS sequence"/>
</dbReference>
<dbReference type="EC" id="3.1.3.2" evidence="4"/>
<dbReference type="Pfam" id="PF00149">
    <property type="entry name" value="Metallophos"/>
    <property type="match status" value="1"/>
</dbReference>
<dbReference type="SUPFAM" id="SSF49363">
    <property type="entry name" value="Purple acid phosphatase, N-terminal domain"/>
    <property type="match status" value="1"/>
</dbReference>
<dbReference type="AlphaFoldDB" id="M2NFJ9"/>
<dbReference type="InterPro" id="IPR039331">
    <property type="entry name" value="PAPs-like"/>
</dbReference>
<keyword evidence="3" id="KW-0325">Glycoprotein</keyword>
<organism evidence="9 10">
    <name type="scientific">Baudoinia panamericana (strain UAMH 10762)</name>
    <name type="common">Angels' share fungus</name>
    <name type="synonym">Baudoinia compniacensis (strain UAMH 10762)</name>
    <dbReference type="NCBI Taxonomy" id="717646"/>
    <lineage>
        <taxon>Eukaryota</taxon>
        <taxon>Fungi</taxon>
        <taxon>Dikarya</taxon>
        <taxon>Ascomycota</taxon>
        <taxon>Pezizomycotina</taxon>
        <taxon>Dothideomycetes</taxon>
        <taxon>Dothideomycetidae</taxon>
        <taxon>Mycosphaerellales</taxon>
        <taxon>Teratosphaeriaceae</taxon>
        <taxon>Baudoinia</taxon>
    </lineage>
</organism>
<feature type="domain" description="Purple acid phosphatase N-terminal" evidence="8">
    <location>
        <begin position="88"/>
        <end position="180"/>
    </location>
</feature>
<comment type="similarity">
    <text evidence="4">Belongs to the metallophosphoesterase superfamily. Purple acid phosphatase family.</text>
</comment>
<dbReference type="Gene3D" id="2.60.40.380">
    <property type="entry name" value="Purple acid phosphatase-like, N-terminal"/>
    <property type="match status" value="1"/>
</dbReference>
<dbReference type="OrthoDB" id="45007at2759"/>
<dbReference type="GO" id="GO:0046872">
    <property type="term" value="F:metal ion binding"/>
    <property type="evidence" value="ECO:0007669"/>
    <property type="project" value="InterPro"/>
</dbReference>
<reference evidence="9 10" key="1">
    <citation type="journal article" date="2012" name="PLoS Pathog.">
        <title>Diverse lifestyles and strategies of plant pathogenesis encoded in the genomes of eighteen Dothideomycetes fungi.</title>
        <authorList>
            <person name="Ohm R.A."/>
            <person name="Feau N."/>
            <person name="Henrissat B."/>
            <person name="Schoch C.L."/>
            <person name="Horwitz B.A."/>
            <person name="Barry K.W."/>
            <person name="Condon B.J."/>
            <person name="Copeland A.C."/>
            <person name="Dhillon B."/>
            <person name="Glaser F."/>
            <person name="Hesse C.N."/>
            <person name="Kosti I."/>
            <person name="LaButti K."/>
            <person name="Lindquist E.A."/>
            <person name="Lucas S."/>
            <person name="Salamov A.A."/>
            <person name="Bradshaw R.E."/>
            <person name="Ciuffetti L."/>
            <person name="Hamelin R.C."/>
            <person name="Kema G.H.J."/>
            <person name="Lawrence C."/>
            <person name="Scott J.A."/>
            <person name="Spatafora J.W."/>
            <person name="Turgeon B.G."/>
            <person name="de Wit P.J.G.M."/>
            <person name="Zhong S."/>
            <person name="Goodwin S.B."/>
            <person name="Grigoriev I.V."/>
        </authorList>
    </citation>
    <scope>NUCLEOTIDE SEQUENCE [LARGE SCALE GENOMIC DNA]</scope>
    <source>
        <strain evidence="9 10">UAMH 10762</strain>
    </source>
</reference>
<dbReference type="KEGG" id="bcom:BAUCODRAFT_66241"/>
<dbReference type="Pfam" id="PF16656">
    <property type="entry name" value="Pur_ac_phosph_N"/>
    <property type="match status" value="1"/>
</dbReference>
<dbReference type="InterPro" id="IPR014390">
    <property type="entry name" value="Acid_Pase_Asper"/>
</dbReference>
<dbReference type="SUPFAM" id="SSF56300">
    <property type="entry name" value="Metallo-dependent phosphatases"/>
    <property type="match status" value="1"/>
</dbReference>
<evidence type="ECO:0000259" key="8">
    <source>
        <dbReference type="Pfam" id="PF16656"/>
    </source>
</evidence>
<dbReference type="Gene3D" id="3.60.21.10">
    <property type="match status" value="1"/>
</dbReference>
<dbReference type="GO" id="GO:0003993">
    <property type="term" value="F:acid phosphatase activity"/>
    <property type="evidence" value="ECO:0007669"/>
    <property type="project" value="UniProtKB-EC"/>
</dbReference>
<gene>
    <name evidence="9" type="ORF">BAUCODRAFT_66241</name>
</gene>
<evidence type="ECO:0000256" key="5">
    <source>
        <dbReference type="SAM" id="MobiDB-lite"/>
    </source>
</evidence>
<name>M2NFJ9_BAUPA</name>
<dbReference type="InterPro" id="IPR008963">
    <property type="entry name" value="Purple_acid_Pase-like_N"/>
</dbReference>
<feature type="region of interest" description="Disordered" evidence="5">
    <location>
        <begin position="257"/>
        <end position="286"/>
    </location>
</feature>
<evidence type="ECO:0000313" key="9">
    <source>
        <dbReference type="EMBL" id="EMC97780.1"/>
    </source>
</evidence>
<dbReference type="Pfam" id="PF14008">
    <property type="entry name" value="Metallophos_C"/>
    <property type="match status" value="1"/>
</dbReference>
<dbReference type="InterPro" id="IPR029052">
    <property type="entry name" value="Metallo-depent_PP-like"/>
</dbReference>
<keyword evidence="1" id="KW-0732">Signal</keyword>
<dbReference type="InterPro" id="IPR015914">
    <property type="entry name" value="PAPs_N"/>
</dbReference>
<dbReference type="eggNOG" id="KOG1378">
    <property type="taxonomic scope" value="Eukaryota"/>
</dbReference>
<dbReference type="STRING" id="717646.M2NFJ9"/>
<feature type="domain" description="Purple acid phosphatase C-terminal" evidence="7">
    <location>
        <begin position="543"/>
        <end position="605"/>
    </location>
</feature>
<feature type="domain" description="Calcineurin-like phosphoesterase" evidence="6">
    <location>
        <begin position="285"/>
        <end position="513"/>
    </location>
</feature>
<dbReference type="GeneID" id="19116268"/>
<evidence type="ECO:0000256" key="1">
    <source>
        <dbReference type="ARBA" id="ARBA00022729"/>
    </source>
</evidence>
<sequence length="650" mass="71434">MRAAIASAAIAGAVVANAIPLDKIKTVNARDVDTRFPYTGPAVPIGDWVDQTINGNGKGFVRLTEPPAVKPSSSSPTNNINVISLSYVPGGVNIHYQTPFGLGQNPTVHYGLEPFVLYSTATGASKTYNRTPPCSAVSVTECSQFFHDVQLTNLVPGATYYYQIPAANGTTASQIMSFTTARNAGDRTPFTVAVLNDMGYTNAQGTYQQLLKAANSNAAFAWHGGDISYADDWYSGILPCASDWDVCYTGPGSELPNTPPAPYPAEYNTPLPAGEKPDQGGPNGGDMSVLYESNWDLWQNWMNNITTKIPYMVLPGNHEASCAEFDGPNNELTAYLVNNKTNSTAAKSNLTYYSCPPSQRNFTDYQFRFRMPGAESNGVGNFWYSFDYGLAHFVSLDGETDFAYSPEWPFVRDLTGNETFPTESQTFPTDSGPFGTIANNNWKNNSGYQQYQWLVNDLAKVDRTKTPWVFAMSHRPMYSSETSSYQANVRNAFERVLLNAGVDAYFSGHIHWYERIWPIGNSTIDTSSIVNNNTYLTNPNVSMTHIVNGMAGNIESHSTINASKVLNITAVLNQYNFGFSELEIHNETTVTWNYIKGIDGTVGDTLTLIKRNSSTATTYPQPPHWGFGSLRGFFNNAWSNLNCTWSTLNV</sequence>
<dbReference type="InterPro" id="IPR025733">
    <property type="entry name" value="PAPs_C"/>
</dbReference>
<keyword evidence="2 4" id="KW-0378">Hydrolase</keyword>
<accession>M2NFJ9</accession>